<keyword evidence="6" id="KW-1185">Reference proteome</keyword>
<evidence type="ECO:0000256" key="4">
    <source>
        <dbReference type="SAM" id="MobiDB-lite"/>
    </source>
</evidence>
<evidence type="ECO:0000256" key="2">
    <source>
        <dbReference type="ARBA" id="ARBA00023163"/>
    </source>
</evidence>
<keyword evidence="1" id="KW-0805">Transcription regulation</keyword>
<dbReference type="InterPro" id="IPR005202">
    <property type="entry name" value="TF_GRAS"/>
</dbReference>
<dbReference type="OMA" id="FAPEITW"/>
<dbReference type="Proteomes" id="UP000195402">
    <property type="component" value="Unassembled WGS sequence"/>
</dbReference>
<comment type="caution">
    <text evidence="5">The sequence shown here is derived from an EMBL/GenBank/DDBJ whole genome shotgun (WGS) entry which is preliminary data.</text>
</comment>
<name>A0A200QMI2_MACCD</name>
<evidence type="ECO:0000313" key="5">
    <source>
        <dbReference type="EMBL" id="OVA11649.1"/>
    </source>
</evidence>
<feature type="short sequence motif" description="VHIID" evidence="3">
    <location>
        <begin position="320"/>
        <end position="324"/>
    </location>
</feature>
<feature type="compositionally biased region" description="Polar residues" evidence="4">
    <location>
        <begin position="88"/>
        <end position="109"/>
    </location>
</feature>
<keyword evidence="2" id="KW-0804">Transcription</keyword>
<dbReference type="InParanoid" id="A0A200QMI2"/>
<proteinExistence type="inferred from homology"/>
<dbReference type="PROSITE" id="PS50985">
    <property type="entry name" value="GRAS"/>
    <property type="match status" value="1"/>
</dbReference>
<feature type="region of interest" description="Leucine repeat II (LRII)" evidence="3">
    <location>
        <begin position="370"/>
        <end position="402"/>
    </location>
</feature>
<feature type="compositionally biased region" description="Basic residues" evidence="4">
    <location>
        <begin position="183"/>
        <end position="198"/>
    </location>
</feature>
<evidence type="ECO:0000256" key="1">
    <source>
        <dbReference type="ARBA" id="ARBA00023015"/>
    </source>
</evidence>
<organism evidence="5 6">
    <name type="scientific">Macleaya cordata</name>
    <name type="common">Five-seeded plume-poppy</name>
    <name type="synonym">Bocconia cordata</name>
    <dbReference type="NCBI Taxonomy" id="56857"/>
    <lineage>
        <taxon>Eukaryota</taxon>
        <taxon>Viridiplantae</taxon>
        <taxon>Streptophyta</taxon>
        <taxon>Embryophyta</taxon>
        <taxon>Tracheophyta</taxon>
        <taxon>Spermatophyta</taxon>
        <taxon>Magnoliopsida</taxon>
        <taxon>Ranunculales</taxon>
        <taxon>Papaveraceae</taxon>
        <taxon>Papaveroideae</taxon>
        <taxon>Macleaya</taxon>
    </lineage>
</organism>
<dbReference type="AlphaFoldDB" id="A0A200QMI2"/>
<feature type="region of interest" description="VHIID" evidence="3">
    <location>
        <begin position="289"/>
        <end position="354"/>
    </location>
</feature>
<dbReference type="OrthoDB" id="1910309at2759"/>
<sequence>MDMHQMFRFGATGVDLSSDSSHDSTPVISEWIVGPTKFDIGSSPNSPLSSHFDCDRFTTPSNSQEQCSSSENLSGISPACYSSLENDIYSHQTSPSPTHFPNSLQQSPPGSLVLRDVSGAQSMKLALWEIETALMSPDTNEDEAATLGGAFGGNTRPENLNQRSREPQHGSHVVQPQPLATPKHQKSSHGFKAEKRHRVTEESRQEIPQGDLKKLLIECARALSENRMDDFDKLIEYARSAVSISGEPIQRLGAYLVEGLVARKEASGTNIYRALNCRQPESKELLSYMHILYEICPYMKFGYMAANGAIAEAFRNEDRVHIIDFQIAQGTQWMTLIQALAARPSGPPHVRITGIDDPVSKYARGKGLEEVGKRLAAMSEKFKIPVEFHPVPVFAPDITREMLNVRPGEALAVNFPLQLHHTPDESVDVTNPRDGLLRMIKSLSPKVTTLIEQESNTNTTPFLTRFMEALDFYSAMFESIDVPLERVRKERINVEQQCLARDIVNVIACEGRDRVERHELLGKWKVRFEMAGFRPFPLSFHVNSVIRSLLKSYSTDYTLVETDGAMLLGWKNRNLISASAWH</sequence>
<reference evidence="5 6" key="1">
    <citation type="journal article" date="2017" name="Mol. Plant">
        <title>The Genome of Medicinal Plant Macleaya cordata Provides New Insights into Benzylisoquinoline Alkaloids Metabolism.</title>
        <authorList>
            <person name="Liu X."/>
            <person name="Liu Y."/>
            <person name="Huang P."/>
            <person name="Ma Y."/>
            <person name="Qing Z."/>
            <person name="Tang Q."/>
            <person name="Cao H."/>
            <person name="Cheng P."/>
            <person name="Zheng Y."/>
            <person name="Yuan Z."/>
            <person name="Zhou Y."/>
            <person name="Liu J."/>
            <person name="Tang Z."/>
            <person name="Zhuo Y."/>
            <person name="Zhang Y."/>
            <person name="Yu L."/>
            <person name="Huang J."/>
            <person name="Yang P."/>
            <person name="Peng Q."/>
            <person name="Zhang J."/>
            <person name="Jiang W."/>
            <person name="Zhang Z."/>
            <person name="Lin K."/>
            <person name="Ro D.K."/>
            <person name="Chen X."/>
            <person name="Xiong X."/>
            <person name="Shang Y."/>
            <person name="Huang S."/>
            <person name="Zeng J."/>
        </authorList>
    </citation>
    <scope>NUCLEOTIDE SEQUENCE [LARGE SCALE GENOMIC DNA]</scope>
    <source>
        <strain evidence="6">cv. BLH2017</strain>
        <tissue evidence="5">Root</tissue>
    </source>
</reference>
<dbReference type="EMBL" id="MVGT01001586">
    <property type="protein sequence ID" value="OVA11649.1"/>
    <property type="molecule type" value="Genomic_DNA"/>
</dbReference>
<dbReference type="Pfam" id="PF03514">
    <property type="entry name" value="GRAS"/>
    <property type="match status" value="1"/>
</dbReference>
<accession>A0A200QMI2</accession>
<comment type="caution">
    <text evidence="3">Lacks conserved residue(s) required for the propagation of feature annotation.</text>
</comment>
<feature type="region of interest" description="Disordered" evidence="4">
    <location>
        <begin position="88"/>
        <end position="113"/>
    </location>
</feature>
<feature type="region of interest" description="SAW" evidence="3">
    <location>
        <begin position="508"/>
        <end position="582"/>
    </location>
</feature>
<comment type="similarity">
    <text evidence="3">Belongs to the GRAS family.</text>
</comment>
<dbReference type="PANTHER" id="PTHR31636">
    <property type="entry name" value="OSJNBA0084A10.13 PROTEIN-RELATED"/>
    <property type="match status" value="1"/>
</dbReference>
<gene>
    <name evidence="5" type="ORF">BVC80_8997g24</name>
</gene>
<feature type="region of interest" description="Leucine repeat I (LRI)" evidence="3">
    <location>
        <begin position="210"/>
        <end position="270"/>
    </location>
</feature>
<evidence type="ECO:0000256" key="3">
    <source>
        <dbReference type="PROSITE-ProRule" id="PRU01191"/>
    </source>
</evidence>
<dbReference type="STRING" id="56857.A0A200QMI2"/>
<protein>
    <submittedName>
        <fullName evidence="5">Transcription factor GRAS</fullName>
    </submittedName>
</protein>
<evidence type="ECO:0000313" key="6">
    <source>
        <dbReference type="Proteomes" id="UP000195402"/>
    </source>
</evidence>
<feature type="region of interest" description="Disordered" evidence="4">
    <location>
        <begin position="140"/>
        <end position="205"/>
    </location>
</feature>